<protein>
    <recommendedName>
        <fullName evidence="7">Alpha-amylase</fullName>
    </recommendedName>
</protein>
<gene>
    <name evidence="5" type="ORF">QE152_g39150</name>
</gene>
<evidence type="ECO:0000313" key="6">
    <source>
        <dbReference type="Proteomes" id="UP001458880"/>
    </source>
</evidence>
<comment type="caution">
    <text evidence="5">The sequence shown here is derived from an EMBL/GenBank/DDBJ whole genome shotgun (WGS) entry which is preliminary data.</text>
</comment>
<comment type="similarity">
    <text evidence="2">Belongs to the glycosyl hydrolase 13 family.</text>
</comment>
<keyword evidence="4" id="KW-0732">Signal</keyword>
<dbReference type="InterPro" id="IPR006046">
    <property type="entry name" value="Alpha_amylase"/>
</dbReference>
<dbReference type="GO" id="GO:0004556">
    <property type="term" value="F:alpha-amylase activity"/>
    <property type="evidence" value="ECO:0007669"/>
    <property type="project" value="InterPro"/>
</dbReference>
<dbReference type="GO" id="GO:0005975">
    <property type="term" value="P:carbohydrate metabolic process"/>
    <property type="evidence" value="ECO:0007669"/>
    <property type="project" value="InterPro"/>
</dbReference>
<dbReference type="GO" id="GO:0043169">
    <property type="term" value="F:cation binding"/>
    <property type="evidence" value="ECO:0007669"/>
    <property type="project" value="InterPro"/>
</dbReference>
<evidence type="ECO:0000256" key="1">
    <source>
        <dbReference type="ARBA" id="ARBA00001913"/>
    </source>
</evidence>
<dbReference type="Proteomes" id="UP001458880">
    <property type="component" value="Unassembled WGS sequence"/>
</dbReference>
<dbReference type="SUPFAM" id="SSF51445">
    <property type="entry name" value="(Trans)glycosidases"/>
    <property type="match status" value="1"/>
</dbReference>
<dbReference type="AlphaFoldDB" id="A0AAW1HUM0"/>
<evidence type="ECO:0008006" key="7">
    <source>
        <dbReference type="Google" id="ProtNLM"/>
    </source>
</evidence>
<feature type="chain" id="PRO_5043676809" description="Alpha-amylase" evidence="4">
    <location>
        <begin position="20"/>
        <end position="122"/>
    </location>
</feature>
<dbReference type="PRINTS" id="PR00110">
    <property type="entry name" value="ALPHAAMYLASE"/>
</dbReference>
<dbReference type="PANTHER" id="PTHR43447">
    <property type="entry name" value="ALPHA-AMYLASE"/>
    <property type="match status" value="1"/>
</dbReference>
<comment type="cofactor">
    <cofactor evidence="1">
        <name>Ca(2+)</name>
        <dbReference type="ChEBI" id="CHEBI:29108"/>
    </cofactor>
</comment>
<dbReference type="EMBL" id="JASPKY010000910">
    <property type="protein sequence ID" value="KAK9680355.1"/>
    <property type="molecule type" value="Genomic_DNA"/>
</dbReference>
<keyword evidence="6" id="KW-1185">Reference proteome</keyword>
<proteinExistence type="inferred from homology"/>
<keyword evidence="3" id="KW-0119">Carbohydrate metabolism</keyword>
<name>A0AAW1HUM0_POPJA</name>
<feature type="signal peptide" evidence="4">
    <location>
        <begin position="1"/>
        <end position="19"/>
    </location>
</feature>
<dbReference type="InterPro" id="IPR017853">
    <property type="entry name" value="GH"/>
</dbReference>
<evidence type="ECO:0000256" key="2">
    <source>
        <dbReference type="ARBA" id="ARBA00008061"/>
    </source>
</evidence>
<evidence type="ECO:0000256" key="4">
    <source>
        <dbReference type="SAM" id="SignalP"/>
    </source>
</evidence>
<organism evidence="5 6">
    <name type="scientific">Popillia japonica</name>
    <name type="common">Japanese beetle</name>
    <dbReference type="NCBI Taxonomy" id="7064"/>
    <lineage>
        <taxon>Eukaryota</taxon>
        <taxon>Metazoa</taxon>
        <taxon>Ecdysozoa</taxon>
        <taxon>Arthropoda</taxon>
        <taxon>Hexapoda</taxon>
        <taxon>Insecta</taxon>
        <taxon>Pterygota</taxon>
        <taxon>Neoptera</taxon>
        <taxon>Endopterygota</taxon>
        <taxon>Coleoptera</taxon>
        <taxon>Polyphaga</taxon>
        <taxon>Scarabaeiformia</taxon>
        <taxon>Scarabaeidae</taxon>
        <taxon>Rutelinae</taxon>
        <taxon>Popillia</taxon>
    </lineage>
</organism>
<dbReference type="Gene3D" id="3.20.20.80">
    <property type="entry name" value="Glycosidases"/>
    <property type="match status" value="1"/>
</dbReference>
<evidence type="ECO:0000256" key="3">
    <source>
        <dbReference type="ARBA" id="ARBA00023277"/>
    </source>
</evidence>
<sequence length="122" mass="14140">MFVTHLLLGLLTLCGLSQAQWNENMWGDRNTIVHLFEWKWNDIAAECERFLQHKGYGGVQVSPVNENAVIGNRPWWERYQPISYILTTRSGNEAQFSDMVRRCNNVGVRIYVDVVINHMTGN</sequence>
<accession>A0AAW1HUM0</accession>
<reference evidence="5 6" key="1">
    <citation type="journal article" date="2024" name="BMC Genomics">
        <title>De novo assembly and annotation of Popillia japonica's genome with initial clues to its potential as an invasive pest.</title>
        <authorList>
            <person name="Cucini C."/>
            <person name="Boschi S."/>
            <person name="Funari R."/>
            <person name="Cardaioli E."/>
            <person name="Iannotti N."/>
            <person name="Marturano G."/>
            <person name="Paoli F."/>
            <person name="Bruttini M."/>
            <person name="Carapelli A."/>
            <person name="Frati F."/>
            <person name="Nardi F."/>
        </authorList>
    </citation>
    <scope>NUCLEOTIDE SEQUENCE [LARGE SCALE GENOMIC DNA]</scope>
    <source>
        <strain evidence="5">DMR45628</strain>
    </source>
</reference>
<evidence type="ECO:0000313" key="5">
    <source>
        <dbReference type="EMBL" id="KAK9680355.1"/>
    </source>
</evidence>